<dbReference type="AlphaFoldDB" id="A0AAE0LLX0"/>
<gene>
    <name evidence="1" type="ORF">CYMTET_3101</name>
</gene>
<name>A0AAE0LLX0_9CHLO</name>
<accession>A0AAE0LLX0</accession>
<dbReference type="Proteomes" id="UP001190700">
    <property type="component" value="Unassembled WGS sequence"/>
</dbReference>
<proteinExistence type="predicted"/>
<protein>
    <submittedName>
        <fullName evidence="1">Uncharacterized protein</fullName>
    </submittedName>
</protein>
<dbReference type="EMBL" id="LGRX02000123">
    <property type="protein sequence ID" value="KAK3289489.1"/>
    <property type="molecule type" value="Genomic_DNA"/>
</dbReference>
<sequence>MKRALLEITNRLASRAQRPLQHYEEIFTFVFKPSSDPEPLVQQLSDCLSAIADSPSGPMPEMQQKRQLLAWLDYEFYHDGITPLRLNSDLDKVDNEDIYTHLVGEYFACVGSA</sequence>
<organism evidence="1 2">
    <name type="scientific">Cymbomonas tetramitiformis</name>
    <dbReference type="NCBI Taxonomy" id="36881"/>
    <lineage>
        <taxon>Eukaryota</taxon>
        <taxon>Viridiplantae</taxon>
        <taxon>Chlorophyta</taxon>
        <taxon>Pyramimonadophyceae</taxon>
        <taxon>Pyramimonadales</taxon>
        <taxon>Pyramimonadaceae</taxon>
        <taxon>Cymbomonas</taxon>
    </lineage>
</organism>
<reference evidence="1 2" key="1">
    <citation type="journal article" date="2015" name="Genome Biol. Evol.">
        <title>Comparative Genomics of a Bacterivorous Green Alga Reveals Evolutionary Causalities and Consequences of Phago-Mixotrophic Mode of Nutrition.</title>
        <authorList>
            <person name="Burns J.A."/>
            <person name="Paasch A."/>
            <person name="Narechania A."/>
            <person name="Kim E."/>
        </authorList>
    </citation>
    <scope>NUCLEOTIDE SEQUENCE [LARGE SCALE GENOMIC DNA]</scope>
    <source>
        <strain evidence="1 2">PLY_AMNH</strain>
    </source>
</reference>
<evidence type="ECO:0000313" key="2">
    <source>
        <dbReference type="Proteomes" id="UP001190700"/>
    </source>
</evidence>
<keyword evidence="2" id="KW-1185">Reference proteome</keyword>
<comment type="caution">
    <text evidence="1">The sequence shown here is derived from an EMBL/GenBank/DDBJ whole genome shotgun (WGS) entry which is preliminary data.</text>
</comment>
<evidence type="ECO:0000313" key="1">
    <source>
        <dbReference type="EMBL" id="KAK3289489.1"/>
    </source>
</evidence>